<dbReference type="OMA" id="IYLASCY"/>
<evidence type="ECO:0000256" key="2">
    <source>
        <dbReference type="ARBA" id="ARBA00022525"/>
    </source>
</evidence>
<dbReference type="PANTHER" id="PTHR32411:SF51">
    <property type="entry name" value="GNK2-HOMOLOGOUS DOMAIN-CONTAINING PROTEIN"/>
    <property type="match status" value="1"/>
</dbReference>
<sequence length="316" mass="34747">MPSIRNLILLLVSVLASFSNCITVFFDDGSYSCNPRPDNATTAAFKTNLNSLLSALEEKAPDSYGFYAAAAGENPDRLYGLAQCRGDVSAPDCASCVKDSVRWATRSCNNSNEAAVWLDRCYLRYSDGNFLGQWNGSRIALTPINMSTTDDPSVAAKGRNFMSLLAADAPNQPFLFEAGSVDVGERGRRYGLVQCNRDLSVAGCRNCTAGLFKFYFDGEKRNQSSYRLFSYGCRMRYDSYKFYFNYTLPSDPPQGMSAASATSTTISRSKTASEQLRCGNSSDDDALASVFKFINLGLQKCRAYRAAVGDRHNRHS</sequence>
<dbReference type="GO" id="GO:0005576">
    <property type="term" value="C:extracellular region"/>
    <property type="evidence" value="ECO:0007669"/>
    <property type="project" value="UniProtKB-SubCell"/>
</dbReference>
<accession>A0A7N0U5C3</accession>
<protein>
    <recommendedName>
        <fullName evidence="8">Gnk2-homologous domain-containing protein</fullName>
    </recommendedName>
</protein>
<keyword evidence="4" id="KW-0677">Repeat</keyword>
<keyword evidence="3 7" id="KW-0732">Signal</keyword>
<evidence type="ECO:0000256" key="7">
    <source>
        <dbReference type="SAM" id="SignalP"/>
    </source>
</evidence>
<dbReference type="CDD" id="cd23509">
    <property type="entry name" value="Gnk2-like"/>
    <property type="match status" value="2"/>
</dbReference>
<name>A0A7N0U5C3_KALFE</name>
<keyword evidence="2" id="KW-0964">Secreted</keyword>
<dbReference type="InterPro" id="IPR038408">
    <property type="entry name" value="GNK2_sf"/>
</dbReference>
<feature type="signal peptide" evidence="7">
    <location>
        <begin position="1"/>
        <end position="21"/>
    </location>
</feature>
<dbReference type="AlphaFoldDB" id="A0A7N0U5C3"/>
<feature type="domain" description="Gnk2-homologous" evidence="8">
    <location>
        <begin position="27"/>
        <end position="130"/>
    </location>
</feature>
<comment type="subcellular location">
    <subcellularLocation>
        <location evidence="1">Secreted</location>
    </subcellularLocation>
</comment>
<evidence type="ECO:0000256" key="6">
    <source>
        <dbReference type="ARBA" id="ARBA00038515"/>
    </source>
</evidence>
<dbReference type="InterPro" id="IPR050581">
    <property type="entry name" value="CRR_secretory_protein"/>
</dbReference>
<evidence type="ECO:0000256" key="3">
    <source>
        <dbReference type="ARBA" id="ARBA00022729"/>
    </source>
</evidence>
<comment type="similarity">
    <text evidence="6">Belongs to the cysteine-rich repeat secretory protein family.</text>
</comment>
<evidence type="ECO:0000259" key="8">
    <source>
        <dbReference type="PROSITE" id="PS51473"/>
    </source>
</evidence>
<dbReference type="PROSITE" id="PS51473">
    <property type="entry name" value="GNK2"/>
    <property type="match status" value="2"/>
</dbReference>
<dbReference type="EnsemblPlants" id="Kaladp0055s0023.1.v1.1">
    <property type="protein sequence ID" value="Kaladp0055s0023.1.v1.1"/>
    <property type="gene ID" value="Kaladp0055s0023.v1.1"/>
</dbReference>
<evidence type="ECO:0000256" key="1">
    <source>
        <dbReference type="ARBA" id="ARBA00004613"/>
    </source>
</evidence>
<keyword evidence="5" id="KW-0325">Glycoprotein</keyword>
<dbReference type="Proteomes" id="UP000594263">
    <property type="component" value="Unplaced"/>
</dbReference>
<reference evidence="9" key="1">
    <citation type="submission" date="2021-01" db="UniProtKB">
        <authorList>
            <consortium name="EnsemblPlants"/>
        </authorList>
    </citation>
    <scope>IDENTIFICATION</scope>
</reference>
<organism evidence="9 10">
    <name type="scientific">Kalanchoe fedtschenkoi</name>
    <name type="common">Lavender scallops</name>
    <name type="synonym">South American air plant</name>
    <dbReference type="NCBI Taxonomy" id="63787"/>
    <lineage>
        <taxon>Eukaryota</taxon>
        <taxon>Viridiplantae</taxon>
        <taxon>Streptophyta</taxon>
        <taxon>Embryophyta</taxon>
        <taxon>Tracheophyta</taxon>
        <taxon>Spermatophyta</taxon>
        <taxon>Magnoliopsida</taxon>
        <taxon>eudicotyledons</taxon>
        <taxon>Gunneridae</taxon>
        <taxon>Pentapetalae</taxon>
        <taxon>Saxifragales</taxon>
        <taxon>Crassulaceae</taxon>
        <taxon>Kalanchoe</taxon>
    </lineage>
</organism>
<proteinExistence type="inferred from homology"/>
<dbReference type="Pfam" id="PF01657">
    <property type="entry name" value="Stress-antifung"/>
    <property type="match status" value="2"/>
</dbReference>
<evidence type="ECO:0000256" key="5">
    <source>
        <dbReference type="ARBA" id="ARBA00023180"/>
    </source>
</evidence>
<dbReference type="InterPro" id="IPR002902">
    <property type="entry name" value="GNK2"/>
</dbReference>
<dbReference type="Gramene" id="Kaladp0055s0023.1.v1.1">
    <property type="protein sequence ID" value="Kaladp0055s0023.1.v1.1"/>
    <property type="gene ID" value="Kaladp0055s0023.v1.1"/>
</dbReference>
<feature type="chain" id="PRO_5029624861" description="Gnk2-homologous domain-containing protein" evidence="7">
    <location>
        <begin position="22"/>
        <end position="316"/>
    </location>
</feature>
<keyword evidence="10" id="KW-1185">Reference proteome</keyword>
<evidence type="ECO:0000256" key="4">
    <source>
        <dbReference type="ARBA" id="ARBA00022737"/>
    </source>
</evidence>
<dbReference type="Gene3D" id="3.30.430.20">
    <property type="entry name" value="Gnk2 domain, C-X8-C-X2-C motif"/>
    <property type="match status" value="2"/>
</dbReference>
<dbReference type="FunFam" id="3.30.430.20:FF:000009">
    <property type="entry name" value="Cysteine-rich receptor-like protein kinase 28"/>
    <property type="match status" value="1"/>
</dbReference>
<dbReference type="PANTHER" id="PTHR32411">
    <property type="entry name" value="CYSTEINE-RICH REPEAT SECRETORY PROTEIN 38-RELATED"/>
    <property type="match status" value="1"/>
</dbReference>
<evidence type="ECO:0000313" key="10">
    <source>
        <dbReference type="Proteomes" id="UP000594263"/>
    </source>
</evidence>
<evidence type="ECO:0000313" key="9">
    <source>
        <dbReference type="EnsemblPlants" id="Kaladp0055s0023.1.v1.1"/>
    </source>
</evidence>
<feature type="domain" description="Gnk2-homologous" evidence="8">
    <location>
        <begin position="136"/>
        <end position="242"/>
    </location>
</feature>